<feature type="region of interest" description="Disordered" evidence="7">
    <location>
        <begin position="453"/>
        <end position="484"/>
    </location>
</feature>
<dbReference type="PANTHER" id="PTHR30008">
    <property type="entry name" value="EXODEOXYRIBONUCLEASE 7 LARGE SUBUNIT"/>
    <property type="match status" value="1"/>
</dbReference>
<organism evidence="10 11">
    <name type="scientific">Anaeromyxobacter paludicola</name>
    <dbReference type="NCBI Taxonomy" id="2918171"/>
    <lineage>
        <taxon>Bacteria</taxon>
        <taxon>Pseudomonadati</taxon>
        <taxon>Myxococcota</taxon>
        <taxon>Myxococcia</taxon>
        <taxon>Myxococcales</taxon>
        <taxon>Cystobacterineae</taxon>
        <taxon>Anaeromyxobacteraceae</taxon>
        <taxon>Anaeromyxobacter</taxon>
    </lineage>
</organism>
<evidence type="ECO:0000313" key="10">
    <source>
        <dbReference type="EMBL" id="BDG08329.1"/>
    </source>
</evidence>
<evidence type="ECO:0000256" key="3">
    <source>
        <dbReference type="ARBA" id="ARBA00022801"/>
    </source>
</evidence>
<dbReference type="Pfam" id="PF13742">
    <property type="entry name" value="tRNA_anti_2"/>
    <property type="match status" value="1"/>
</dbReference>
<keyword evidence="3 5" id="KW-0378">Hydrolase</keyword>
<dbReference type="RefSeq" id="WP_248345511.1">
    <property type="nucleotide sequence ID" value="NZ_AP025592.1"/>
</dbReference>
<dbReference type="CDD" id="cd04489">
    <property type="entry name" value="ExoVII_LU_OBF"/>
    <property type="match status" value="1"/>
</dbReference>
<sequence>MAARAGETGDLFAQVKPRAISVSELTRALRVAVEPRFKDVWVSGEVANLRRQSSGHLYFSLKDEGACVNAVVWASAARRLPFAPKDGQEVLARGFVEIYPPHGKYQLVVNELEPRGAGAQALLLQQLKERLLAEGLLDPARKRALPFLPRRVGVATSPTAAALKDFLRVLHARFPGLPVLVAPCRVQGAGAAATVTAAVKGLCRAGVDVIVVTRGGGSQEDLFEFNDERLARALAACPVPVVSAVGHEIDVTVADLVADVRAATPTHAAELVAPVKDELEAGLRALRARLTRAAGEAVAGRRRELRALKAELSDPKHLLSEQRHRLEDLLRAGEGSVRERLREERQRQESLRGRLQRQEPRARLRLLASRAEAATRRLGSWQAATFRREELRLERLKSRLAPANVAEVLKRGFALALAQDRVLRRSGEAAAGDALRLALSEGWLDVVVTGVDAGSDPLPGRSRAGEPGSGPGKTASVERGSTRD</sequence>
<dbReference type="NCBIfam" id="TIGR00237">
    <property type="entry name" value="xseA"/>
    <property type="match status" value="1"/>
</dbReference>
<accession>A0ABM7X950</accession>
<comment type="subunit">
    <text evidence="5">Heterooligomer composed of large and small subunits.</text>
</comment>
<protein>
    <recommendedName>
        <fullName evidence="5">Exodeoxyribonuclease 7 large subunit</fullName>
        <ecNumber evidence="5">3.1.11.6</ecNumber>
    </recommendedName>
    <alternativeName>
        <fullName evidence="5">Exodeoxyribonuclease VII large subunit</fullName>
        <shortName evidence="5">Exonuclease VII large subunit</shortName>
    </alternativeName>
</protein>
<evidence type="ECO:0000256" key="1">
    <source>
        <dbReference type="ARBA" id="ARBA00022490"/>
    </source>
</evidence>
<dbReference type="InterPro" id="IPR020579">
    <property type="entry name" value="Exonuc_VII_lsu_C"/>
</dbReference>
<name>A0ABM7X950_9BACT</name>
<evidence type="ECO:0000256" key="7">
    <source>
        <dbReference type="SAM" id="MobiDB-lite"/>
    </source>
</evidence>
<dbReference type="HAMAP" id="MF_00378">
    <property type="entry name" value="Exonuc_7_L"/>
    <property type="match status" value="1"/>
</dbReference>
<evidence type="ECO:0000313" key="11">
    <source>
        <dbReference type="Proteomes" id="UP001162734"/>
    </source>
</evidence>
<dbReference type="Pfam" id="PF02601">
    <property type="entry name" value="Exonuc_VII_L"/>
    <property type="match status" value="1"/>
</dbReference>
<evidence type="ECO:0000256" key="4">
    <source>
        <dbReference type="ARBA" id="ARBA00022839"/>
    </source>
</evidence>
<dbReference type="InterPro" id="IPR025824">
    <property type="entry name" value="OB-fold_nuc-bd_dom"/>
</dbReference>
<dbReference type="InterPro" id="IPR003753">
    <property type="entry name" value="Exonuc_VII_L"/>
</dbReference>
<dbReference type="EC" id="3.1.11.6" evidence="5"/>
<evidence type="ECO:0000256" key="2">
    <source>
        <dbReference type="ARBA" id="ARBA00022722"/>
    </source>
</evidence>
<feature type="domain" description="Exonuclease VII large subunit C-terminal" evidence="8">
    <location>
        <begin position="136"/>
        <end position="446"/>
    </location>
</feature>
<evidence type="ECO:0000259" key="8">
    <source>
        <dbReference type="Pfam" id="PF02601"/>
    </source>
</evidence>
<comment type="catalytic activity">
    <reaction evidence="5 6">
        <text>Exonucleolytic cleavage in either 5'- to 3'- or 3'- to 5'-direction to yield nucleoside 5'-phosphates.</text>
        <dbReference type="EC" id="3.1.11.6"/>
    </reaction>
</comment>
<feature type="domain" description="OB-fold nucleic acid binding" evidence="9">
    <location>
        <begin position="20"/>
        <end position="112"/>
    </location>
</feature>
<proteinExistence type="inferred from homology"/>
<comment type="function">
    <text evidence="5">Bidirectionally degrades single-stranded DNA into large acid-insoluble oligonucleotides, which are then degraded further into small acid-soluble oligonucleotides.</text>
</comment>
<dbReference type="PANTHER" id="PTHR30008:SF0">
    <property type="entry name" value="EXODEOXYRIBONUCLEASE 7 LARGE SUBUNIT"/>
    <property type="match status" value="1"/>
</dbReference>
<keyword evidence="11" id="KW-1185">Reference proteome</keyword>
<dbReference type="EMBL" id="AP025592">
    <property type="protein sequence ID" value="BDG08329.1"/>
    <property type="molecule type" value="Genomic_DNA"/>
</dbReference>
<keyword evidence="4 5" id="KW-0269">Exonuclease</keyword>
<reference evidence="11" key="1">
    <citation type="journal article" date="2022" name="Int. J. Syst. Evol. Microbiol.">
        <title>Anaeromyxobacter oryzae sp. nov., Anaeromyxobacter diazotrophicus sp. nov. and Anaeromyxobacter paludicola sp. nov., isolated from paddy soils.</title>
        <authorList>
            <person name="Itoh H."/>
            <person name="Xu Z."/>
            <person name="Mise K."/>
            <person name="Masuda Y."/>
            <person name="Ushijima N."/>
            <person name="Hayakawa C."/>
            <person name="Shiratori Y."/>
            <person name="Senoo K."/>
        </authorList>
    </citation>
    <scope>NUCLEOTIDE SEQUENCE [LARGE SCALE GENOMIC DNA]</scope>
    <source>
        <strain evidence="11">Red630</strain>
    </source>
</reference>
<evidence type="ECO:0000259" key="9">
    <source>
        <dbReference type="Pfam" id="PF13742"/>
    </source>
</evidence>
<evidence type="ECO:0000256" key="5">
    <source>
        <dbReference type="HAMAP-Rule" id="MF_00378"/>
    </source>
</evidence>
<comment type="similarity">
    <text evidence="5 6">Belongs to the XseA family.</text>
</comment>
<evidence type="ECO:0000256" key="6">
    <source>
        <dbReference type="RuleBase" id="RU004355"/>
    </source>
</evidence>
<comment type="subcellular location">
    <subcellularLocation>
        <location evidence="5 6">Cytoplasm</location>
    </subcellularLocation>
</comment>
<keyword evidence="2 5" id="KW-0540">Nuclease</keyword>
<keyword evidence="1 5" id="KW-0963">Cytoplasm</keyword>
<gene>
    <name evidence="5 10" type="primary">xseA</name>
    <name evidence="10" type="ORF">AMPC_14420</name>
</gene>
<dbReference type="Proteomes" id="UP001162734">
    <property type="component" value="Chromosome"/>
</dbReference>